<proteinExistence type="predicted"/>
<name>A0A822Y7C3_NELNU</name>
<sequence>MEGRKQVGSSSFPSDLFGVKDSSSSSSGIFGP</sequence>
<dbReference type="AlphaFoldDB" id="A0A822Y7C3"/>
<protein>
    <submittedName>
        <fullName evidence="2">Uncharacterized protein</fullName>
    </submittedName>
</protein>
<evidence type="ECO:0000313" key="2">
    <source>
        <dbReference type="EMBL" id="DAD28347.1"/>
    </source>
</evidence>
<feature type="region of interest" description="Disordered" evidence="1">
    <location>
        <begin position="1"/>
        <end position="32"/>
    </location>
</feature>
<reference evidence="2 3" key="1">
    <citation type="journal article" date="2020" name="Mol. Biol. Evol.">
        <title>Distinct Expression and Methylation Patterns for Genes with Different Fates following a Single Whole-Genome Duplication in Flowering Plants.</title>
        <authorList>
            <person name="Shi T."/>
            <person name="Rahmani R.S."/>
            <person name="Gugger P.F."/>
            <person name="Wang M."/>
            <person name="Li H."/>
            <person name="Zhang Y."/>
            <person name="Li Z."/>
            <person name="Wang Q."/>
            <person name="Van de Peer Y."/>
            <person name="Marchal K."/>
            <person name="Chen J."/>
        </authorList>
    </citation>
    <scope>NUCLEOTIDE SEQUENCE [LARGE SCALE GENOMIC DNA]</scope>
    <source>
        <tissue evidence="2">Leaf</tissue>
    </source>
</reference>
<comment type="caution">
    <text evidence="2">The sequence shown here is derived from an EMBL/GenBank/DDBJ whole genome shotgun (WGS) entry which is preliminary data.</text>
</comment>
<dbReference type="Proteomes" id="UP000607653">
    <property type="component" value="Unassembled WGS sequence"/>
</dbReference>
<dbReference type="EMBL" id="DUZY01000002">
    <property type="protein sequence ID" value="DAD28347.1"/>
    <property type="molecule type" value="Genomic_DNA"/>
</dbReference>
<keyword evidence="3" id="KW-1185">Reference proteome</keyword>
<evidence type="ECO:0000256" key="1">
    <source>
        <dbReference type="SAM" id="MobiDB-lite"/>
    </source>
</evidence>
<gene>
    <name evidence="2" type="ORF">HUJ06_029815</name>
</gene>
<organism evidence="2 3">
    <name type="scientific">Nelumbo nucifera</name>
    <name type="common">Sacred lotus</name>
    <dbReference type="NCBI Taxonomy" id="4432"/>
    <lineage>
        <taxon>Eukaryota</taxon>
        <taxon>Viridiplantae</taxon>
        <taxon>Streptophyta</taxon>
        <taxon>Embryophyta</taxon>
        <taxon>Tracheophyta</taxon>
        <taxon>Spermatophyta</taxon>
        <taxon>Magnoliopsida</taxon>
        <taxon>Proteales</taxon>
        <taxon>Nelumbonaceae</taxon>
        <taxon>Nelumbo</taxon>
    </lineage>
</organism>
<feature type="compositionally biased region" description="Low complexity" evidence="1">
    <location>
        <begin position="22"/>
        <end position="32"/>
    </location>
</feature>
<evidence type="ECO:0000313" key="3">
    <source>
        <dbReference type="Proteomes" id="UP000607653"/>
    </source>
</evidence>
<accession>A0A822Y7C3</accession>